<organism evidence="2 3">
    <name type="scientific">Undibacterium terreum</name>
    <dbReference type="NCBI Taxonomy" id="1224302"/>
    <lineage>
        <taxon>Bacteria</taxon>
        <taxon>Pseudomonadati</taxon>
        <taxon>Pseudomonadota</taxon>
        <taxon>Betaproteobacteria</taxon>
        <taxon>Burkholderiales</taxon>
        <taxon>Oxalobacteraceae</taxon>
        <taxon>Undibacterium</taxon>
    </lineage>
</organism>
<dbReference type="EMBL" id="BMED01000002">
    <property type="protein sequence ID" value="GGC75824.1"/>
    <property type="molecule type" value="Genomic_DNA"/>
</dbReference>
<comment type="caution">
    <text evidence="2">The sequence shown here is derived from an EMBL/GenBank/DDBJ whole genome shotgun (WGS) entry which is preliminary data.</text>
</comment>
<reference evidence="2" key="1">
    <citation type="journal article" date="2014" name="Int. J. Syst. Evol. Microbiol.">
        <title>Complete genome sequence of Corynebacterium casei LMG S-19264T (=DSM 44701T), isolated from a smear-ripened cheese.</title>
        <authorList>
            <consortium name="US DOE Joint Genome Institute (JGI-PGF)"/>
            <person name="Walter F."/>
            <person name="Albersmeier A."/>
            <person name="Kalinowski J."/>
            <person name="Ruckert C."/>
        </authorList>
    </citation>
    <scope>NUCLEOTIDE SEQUENCE</scope>
    <source>
        <strain evidence="2">CGMCC 1.10998</strain>
    </source>
</reference>
<dbReference type="Pfam" id="PF12802">
    <property type="entry name" value="MarR_2"/>
    <property type="match status" value="1"/>
</dbReference>
<accession>A0A916UKC2</accession>
<dbReference type="Proteomes" id="UP000637423">
    <property type="component" value="Unassembled WGS sequence"/>
</dbReference>
<dbReference type="SUPFAM" id="SSF46785">
    <property type="entry name" value="Winged helix' DNA-binding domain"/>
    <property type="match status" value="1"/>
</dbReference>
<evidence type="ECO:0000313" key="2">
    <source>
        <dbReference type="EMBL" id="GGC75824.1"/>
    </source>
</evidence>
<feature type="domain" description="HTH marR-type" evidence="1">
    <location>
        <begin position="17"/>
        <end position="148"/>
    </location>
</feature>
<keyword evidence="3" id="KW-1185">Reference proteome</keyword>
<gene>
    <name evidence="2" type="primary">marR</name>
    <name evidence="2" type="ORF">GCM10011396_23800</name>
</gene>
<dbReference type="InterPro" id="IPR036388">
    <property type="entry name" value="WH-like_DNA-bd_sf"/>
</dbReference>
<dbReference type="InterPro" id="IPR036390">
    <property type="entry name" value="WH_DNA-bd_sf"/>
</dbReference>
<evidence type="ECO:0000259" key="1">
    <source>
        <dbReference type="PROSITE" id="PS50995"/>
    </source>
</evidence>
<sequence>MPSSRSSPIPASTLAIADELRTALYRLHRQLRRESADETLGVSPLQNLFLAMINDHPGIGVGELARMEKLRGPTISGHIKSLEAAGLVTRAEPDKEDRRRVGLLVTEKGRETLDALRMRRRDWLARQLAALSPDSLAALRDAIGPMNEISS</sequence>
<dbReference type="SMART" id="SM00347">
    <property type="entry name" value="HTH_MARR"/>
    <property type="match status" value="1"/>
</dbReference>
<protein>
    <submittedName>
        <fullName evidence="2">MarR family transcriptional regulator</fullName>
    </submittedName>
</protein>
<evidence type="ECO:0000313" key="3">
    <source>
        <dbReference type="Proteomes" id="UP000637423"/>
    </source>
</evidence>
<dbReference type="PANTHER" id="PTHR39515:SF2">
    <property type="entry name" value="HTH-TYPE TRANSCRIPTIONAL REGULATOR RV0880"/>
    <property type="match status" value="1"/>
</dbReference>
<reference evidence="2" key="2">
    <citation type="submission" date="2020-09" db="EMBL/GenBank/DDBJ databases">
        <authorList>
            <person name="Sun Q."/>
            <person name="Zhou Y."/>
        </authorList>
    </citation>
    <scope>NUCLEOTIDE SEQUENCE</scope>
    <source>
        <strain evidence="2">CGMCC 1.10998</strain>
    </source>
</reference>
<proteinExistence type="predicted"/>
<dbReference type="InterPro" id="IPR000835">
    <property type="entry name" value="HTH_MarR-typ"/>
</dbReference>
<dbReference type="Gene3D" id="1.10.10.10">
    <property type="entry name" value="Winged helix-like DNA-binding domain superfamily/Winged helix DNA-binding domain"/>
    <property type="match status" value="1"/>
</dbReference>
<dbReference type="GO" id="GO:0003700">
    <property type="term" value="F:DNA-binding transcription factor activity"/>
    <property type="evidence" value="ECO:0007669"/>
    <property type="project" value="InterPro"/>
</dbReference>
<dbReference type="PROSITE" id="PS50995">
    <property type="entry name" value="HTH_MARR_2"/>
    <property type="match status" value="1"/>
</dbReference>
<dbReference type="InterPro" id="IPR052526">
    <property type="entry name" value="HTH-type_Bedaq_tolerance"/>
</dbReference>
<dbReference type="AlphaFoldDB" id="A0A916UKC2"/>
<dbReference type="PANTHER" id="PTHR39515">
    <property type="entry name" value="CONSERVED PROTEIN"/>
    <property type="match status" value="1"/>
</dbReference>
<name>A0A916UKC2_9BURK</name>
<dbReference type="RefSeq" id="WP_188566263.1">
    <property type="nucleotide sequence ID" value="NZ_BMED01000002.1"/>
</dbReference>